<accession>A0A1E7YSI6</accession>
<sequence>MAQAIRHREETINTQLAILLSRHGVHADAETILHQGRQRPDVMFLLGGVRVVIEGKYADVPDAAAVVLDDARRRVRNGICHIAVALIYPKAMRTVRVADLDAQLSRTRLRHRIISETGETDWAEGTPDEVLASLRRAHEAMTKDDIVAESAGKLSQRIQAIADLWSGSGGVCDKLSNTLGMPGKRGETADERNARRETAAKVAALVLANAMIFQEQLAASSADGRIDSLRAYDTATDPINEIKKHWHWIWTRINYVPIFQIGEAILEEVPITQSAIAAIRWLTDEAKAICANQSALRHDLMGRIYHWLLHHAKYLGTYYTATSSATMLLKLTFANWSDVDFGSPKKLVDFTAADLACGTGTLLMATAQAVMDRFVTDRVKSGRRIEPTDLKHLHETLMENVIYGYDVLPSAVHLTASTLGMLAPEVTYRKMNLFTMPMGVQGRTVRLGSLDFIGRKTVQTQFTLDNSQMEVKQTGIAAEHYTKAEIPTLDLCVMNPPFVRSVGGNLLFGSLPDDERTRLQEELKRRAKDIRASITAGLGSVFMAIADRHLRTSGRMAFILPVALATGEAWGESRRLIADGYHLETVIVSHDAERPNFSENTDLSEILFVARKLRKDEEPGRTTFINLWHNPTTIYEAMDVVSRITGTPAADVESGSVTPIVGGDGRKIAEIVSMPAAQGEDQWIGVQFAQTWTLRVAVQLLRDNALAVPGSRPVTVPLCRVSEIGGLGNDRRDIHDAFDLSDWSPYPAFWNHDAKSVLSIAQKPNAFLAPRTRPAHGRSRIKDPEPVWGKAGRILLVERVRTNSHRVLAVGFDQPVLGNTWWALKSSLGARQEKTLLLWLNSTPSLLLMLSRRVVTQGAWMQIKKPQWEAMSVLDVRHLAEDVLSRLAHAYDRLGGQELQALARLNVDPVRAQIDAELSDALGLPDMKPLRDLLAREPGLTGNGLSVKPGQNELLGKDDLPETLPAQIELL</sequence>
<dbReference type="SUPFAM" id="SSF53335">
    <property type="entry name" value="S-adenosyl-L-methionine-dependent methyltransferases"/>
    <property type="match status" value="1"/>
</dbReference>
<dbReference type="GO" id="GO:0003676">
    <property type="term" value="F:nucleic acid binding"/>
    <property type="evidence" value="ECO:0007669"/>
    <property type="project" value="InterPro"/>
</dbReference>
<evidence type="ECO:0008006" key="5">
    <source>
        <dbReference type="Google" id="ProtNLM"/>
    </source>
</evidence>
<dbReference type="InterPro" id="IPR029063">
    <property type="entry name" value="SAM-dependent_MTases_sf"/>
</dbReference>
<dbReference type="PANTHER" id="PTHR33841:SF4">
    <property type="entry name" value="RESTRICTION MODIFICATION SYSTEM DNA SPECIFICITY DOMAIN"/>
    <property type="match status" value="1"/>
</dbReference>
<dbReference type="AlphaFoldDB" id="A0A1E7YSI6"/>
<comment type="caution">
    <text evidence="3">The sequence shown here is derived from an EMBL/GenBank/DDBJ whole genome shotgun (WGS) entry which is preliminary data.</text>
</comment>
<dbReference type="PRINTS" id="PR00507">
    <property type="entry name" value="N12N6MTFRASE"/>
</dbReference>
<dbReference type="InterPro" id="IPR050953">
    <property type="entry name" value="N4_N6_ade-DNA_methylase"/>
</dbReference>
<evidence type="ECO:0000313" key="4">
    <source>
        <dbReference type="Proteomes" id="UP000175707"/>
    </source>
</evidence>
<evidence type="ECO:0000256" key="2">
    <source>
        <dbReference type="ARBA" id="ARBA00022679"/>
    </source>
</evidence>
<proteinExistence type="predicted"/>
<name>A0A1E7YSI6_9PROT</name>
<organism evidence="3 4">
    <name type="scientific">Acidithiobacillus caldus</name>
    <dbReference type="NCBI Taxonomy" id="33059"/>
    <lineage>
        <taxon>Bacteria</taxon>
        <taxon>Pseudomonadati</taxon>
        <taxon>Pseudomonadota</taxon>
        <taxon>Acidithiobacillia</taxon>
        <taxon>Acidithiobacillales</taxon>
        <taxon>Acidithiobacillaceae</taxon>
        <taxon>Acidithiobacillus</taxon>
    </lineage>
</organism>
<dbReference type="Proteomes" id="UP000175707">
    <property type="component" value="Unassembled WGS sequence"/>
</dbReference>
<keyword evidence="2" id="KW-0808">Transferase</keyword>
<keyword evidence="1" id="KW-0489">Methyltransferase</keyword>
<dbReference type="EMBL" id="LZYH01000931">
    <property type="protein sequence ID" value="OFC45497.1"/>
    <property type="molecule type" value="Genomic_DNA"/>
</dbReference>
<dbReference type="InterPro" id="IPR002052">
    <property type="entry name" value="DNA_methylase_N6_adenine_CS"/>
</dbReference>
<dbReference type="GO" id="GO:0032259">
    <property type="term" value="P:methylation"/>
    <property type="evidence" value="ECO:0007669"/>
    <property type="project" value="UniProtKB-KW"/>
</dbReference>
<dbReference type="PANTHER" id="PTHR33841">
    <property type="entry name" value="DNA METHYLTRANSFERASE YEEA-RELATED"/>
    <property type="match status" value="1"/>
</dbReference>
<dbReference type="PROSITE" id="PS00092">
    <property type="entry name" value="N6_MTASE"/>
    <property type="match status" value="1"/>
</dbReference>
<gene>
    <name evidence="3" type="ORF">BAE30_13845</name>
</gene>
<dbReference type="GO" id="GO:0009007">
    <property type="term" value="F:site-specific DNA-methyltransferase (adenine-specific) activity"/>
    <property type="evidence" value="ECO:0007669"/>
    <property type="project" value="UniProtKB-EC"/>
</dbReference>
<reference evidence="3 4" key="1">
    <citation type="submission" date="2016-06" db="EMBL/GenBank/DDBJ databases">
        <title>Gene turnover analysis identifies the evolutionary adaptation of the extremophile Acidithiobacillus caldus.</title>
        <authorList>
            <person name="Zhang X."/>
        </authorList>
    </citation>
    <scope>NUCLEOTIDE SEQUENCE [LARGE SCALE GENOMIC DNA]</scope>
    <source>
        <strain evidence="3 4">S1</strain>
    </source>
</reference>
<evidence type="ECO:0000256" key="1">
    <source>
        <dbReference type="ARBA" id="ARBA00022603"/>
    </source>
</evidence>
<evidence type="ECO:0000313" key="3">
    <source>
        <dbReference type="EMBL" id="OFC45497.1"/>
    </source>
</evidence>
<dbReference type="Gene3D" id="3.40.50.150">
    <property type="entry name" value="Vaccinia Virus protein VP39"/>
    <property type="match status" value="1"/>
</dbReference>
<protein>
    <recommendedName>
        <fullName evidence="5">Site-specific DNA-methyltransferase (adenine-specific)</fullName>
    </recommendedName>
</protein>